<dbReference type="SUPFAM" id="SSF48452">
    <property type="entry name" value="TPR-like"/>
    <property type="match status" value="1"/>
</dbReference>
<dbReference type="PROSITE" id="PS00194">
    <property type="entry name" value="THIOREDOXIN_1"/>
    <property type="match status" value="1"/>
</dbReference>
<evidence type="ECO:0000256" key="1">
    <source>
        <dbReference type="ARBA" id="ARBA00022448"/>
    </source>
</evidence>
<dbReference type="EMBL" id="JARGYC010000016">
    <property type="protein sequence ID" value="MDF0600686.1"/>
    <property type="molecule type" value="Genomic_DNA"/>
</dbReference>
<comment type="caution">
    <text evidence="6">The sequence shown here is derived from an EMBL/GenBank/DDBJ whole genome shotgun (WGS) entry which is preliminary data.</text>
</comment>
<dbReference type="CDD" id="cd02947">
    <property type="entry name" value="TRX_family"/>
    <property type="match status" value="1"/>
</dbReference>
<dbReference type="Pfam" id="PF00085">
    <property type="entry name" value="Thioredoxin"/>
    <property type="match status" value="1"/>
</dbReference>
<dbReference type="InterPro" id="IPR017937">
    <property type="entry name" value="Thioredoxin_CS"/>
</dbReference>
<dbReference type="GO" id="GO:0015035">
    <property type="term" value="F:protein-disulfide reductase activity"/>
    <property type="evidence" value="ECO:0007669"/>
    <property type="project" value="TreeGrafter"/>
</dbReference>
<evidence type="ECO:0000313" key="7">
    <source>
        <dbReference type="Proteomes" id="UP001220964"/>
    </source>
</evidence>
<dbReference type="SUPFAM" id="SSF52833">
    <property type="entry name" value="Thioredoxin-like"/>
    <property type="match status" value="1"/>
</dbReference>
<reference evidence="6" key="1">
    <citation type="submission" date="2023-03" db="EMBL/GenBank/DDBJ databases">
        <title>Multiphase analysis and comparison of six strains from genera Psychromarinibacter, Lutimaribacter, and Maritimibacter, including a novel species: Psychromarinibacter sediminicola sp. nov.</title>
        <authorList>
            <person name="Wang Y.-H."/>
            <person name="Ye M.-Q."/>
            <person name="Du Z.-J."/>
        </authorList>
    </citation>
    <scope>NUCLEOTIDE SEQUENCE</scope>
    <source>
        <strain evidence="6">C21-152</strain>
    </source>
</reference>
<dbReference type="AlphaFoldDB" id="A0AAE3NRF6"/>
<feature type="domain" description="Thioredoxin" evidence="5">
    <location>
        <begin position="5"/>
        <end position="128"/>
    </location>
</feature>
<gene>
    <name evidence="6" type="ORF">P1J78_08090</name>
</gene>
<dbReference type="PANTHER" id="PTHR45663">
    <property type="entry name" value="GEO12009P1"/>
    <property type="match status" value="1"/>
</dbReference>
<dbReference type="InterPro" id="IPR013766">
    <property type="entry name" value="Thioredoxin_domain"/>
</dbReference>
<protein>
    <submittedName>
        <fullName evidence="6">Co-chaperone YbbN</fullName>
    </submittedName>
</protein>
<name>A0AAE3NRF6_9RHOB</name>
<dbReference type="GO" id="GO:0006950">
    <property type="term" value="P:response to stress"/>
    <property type="evidence" value="ECO:0007669"/>
    <property type="project" value="UniProtKB-ARBA"/>
</dbReference>
<sequence length="312" mass="32969">MLELGQTNDAAAPADLIKDVTEQTFVADVMEASKEVPVIVDFWAPWCGPCKTLGPQLEQAVTAARGKVKMAKLNVDENQRLASALAQQGLPLQSIPTVVAFVDGQPVDMFQGAVPQSQIKEFIDRVAAMKSGGGEDDGGLSEALEAAEQMLTDGAATDAAQTFAAILGEEPENAAAYGGLVRAHVAMDDLDQAEAILNGAPAGISKAPELEAAHAKLELAKQAAGVGPVAELQEKVDADPNDHQARFDLAQALYATGDVQGAVDQLLELFRRDREWNDGAAKTQLLTIFEALKPQDPIALSGRRKLSSMIFA</sequence>
<dbReference type="InterPro" id="IPR011990">
    <property type="entry name" value="TPR-like_helical_dom_sf"/>
</dbReference>
<evidence type="ECO:0000256" key="4">
    <source>
        <dbReference type="ARBA" id="ARBA00023284"/>
    </source>
</evidence>
<accession>A0AAE3NRF6</accession>
<dbReference type="Pfam" id="PF14559">
    <property type="entry name" value="TPR_19"/>
    <property type="match status" value="1"/>
</dbReference>
<proteinExistence type="predicted"/>
<evidence type="ECO:0000256" key="3">
    <source>
        <dbReference type="ARBA" id="ARBA00023157"/>
    </source>
</evidence>
<keyword evidence="3" id="KW-1015">Disulfide bond</keyword>
<dbReference type="PANTHER" id="PTHR45663:SF11">
    <property type="entry name" value="GEO12009P1"/>
    <property type="match status" value="1"/>
</dbReference>
<keyword evidence="2" id="KW-0249">Electron transport</keyword>
<keyword evidence="1" id="KW-0813">Transport</keyword>
<keyword evidence="4" id="KW-0676">Redox-active center</keyword>
<keyword evidence="7" id="KW-1185">Reference proteome</keyword>
<evidence type="ECO:0000256" key="2">
    <source>
        <dbReference type="ARBA" id="ARBA00022982"/>
    </source>
</evidence>
<dbReference type="GO" id="GO:0045454">
    <property type="term" value="P:cell redox homeostasis"/>
    <property type="evidence" value="ECO:0007669"/>
    <property type="project" value="TreeGrafter"/>
</dbReference>
<organism evidence="6 7">
    <name type="scientific">Psychromarinibacter sediminicola</name>
    <dbReference type="NCBI Taxonomy" id="3033385"/>
    <lineage>
        <taxon>Bacteria</taxon>
        <taxon>Pseudomonadati</taxon>
        <taxon>Pseudomonadota</taxon>
        <taxon>Alphaproteobacteria</taxon>
        <taxon>Rhodobacterales</taxon>
        <taxon>Paracoccaceae</taxon>
        <taxon>Psychromarinibacter</taxon>
    </lineage>
</organism>
<dbReference type="RefSeq" id="WP_275566829.1">
    <property type="nucleotide sequence ID" value="NZ_JARGYC010000016.1"/>
</dbReference>
<dbReference type="Proteomes" id="UP001220964">
    <property type="component" value="Unassembled WGS sequence"/>
</dbReference>
<dbReference type="Gene3D" id="3.40.30.10">
    <property type="entry name" value="Glutaredoxin"/>
    <property type="match status" value="1"/>
</dbReference>
<dbReference type="PRINTS" id="PR00421">
    <property type="entry name" value="THIOREDOXIN"/>
</dbReference>
<dbReference type="InterPro" id="IPR036249">
    <property type="entry name" value="Thioredoxin-like_sf"/>
</dbReference>
<dbReference type="Pfam" id="PF14561">
    <property type="entry name" value="TPR_20"/>
    <property type="match status" value="1"/>
</dbReference>
<evidence type="ECO:0000259" key="5">
    <source>
        <dbReference type="PROSITE" id="PS51352"/>
    </source>
</evidence>
<dbReference type="Gene3D" id="1.25.40.10">
    <property type="entry name" value="Tetratricopeptide repeat domain"/>
    <property type="match status" value="2"/>
</dbReference>
<dbReference type="PROSITE" id="PS51352">
    <property type="entry name" value="THIOREDOXIN_2"/>
    <property type="match status" value="1"/>
</dbReference>
<evidence type="ECO:0000313" key="6">
    <source>
        <dbReference type="EMBL" id="MDF0600686.1"/>
    </source>
</evidence>
<dbReference type="GO" id="GO:0005829">
    <property type="term" value="C:cytosol"/>
    <property type="evidence" value="ECO:0007669"/>
    <property type="project" value="TreeGrafter"/>
</dbReference>